<evidence type="ECO:0000313" key="11">
    <source>
        <dbReference type="Proteomes" id="UP000192596"/>
    </source>
</evidence>
<sequence length="621" mass="66862">MQLFKQTTKSGFKVIVGGGTAGLVLASRLTEIPSISVAVLEAGQDRSSDLNVLAPGLLTSLYGNPDYDWIYTTVPQTHLNDRVIGHPRGKQLGGSSAINYLAWTHASRRNVDDWGRLANEGWSWDALEPYFAKVENFTAPAEAVVQDLDLGFLDLDLHGTHGPVANGFPREGQYTVLDEAWPRSYEGLGIGVEEDPRDGVALGGYTILTNANEGSNTRSYAANTYLKAATGRNNLKVFTDALVAKIEINTHGRVPVATGVRFSINGTAHRVQAKHEVILCAGSFGSPQILELSGIGSKQVLSTASVPLVHENPNVGENLQDHPYMPLGFEVNPGIPTLDDLANETIFNAAFDEYLANATGPLATVALGGALLSLAQILPNATEYASLTSDLSKLNAKTSHPGLAAQYRLTLSNLLNPSEAAIQHMNTASGMNPELANDTTQLFFAPTPGNYFTILGVLEHPFSRGTVHITSSDPAVHPEIDPHYLEHPADIAILSKIALHVQNALAVTPPLSDHLVGNGTVLQPVYSHLTADNVESEIRRLMQSEYHPVGTCAMLPRRAGGVVDERFRVHGVRGLRVVDASVIPMLPRGNLQTLVYALAERAADFIRADLAKPDHGKKRPW</sequence>
<dbReference type="GO" id="GO:0016614">
    <property type="term" value="F:oxidoreductase activity, acting on CH-OH group of donors"/>
    <property type="evidence" value="ECO:0007669"/>
    <property type="project" value="InterPro"/>
</dbReference>
<keyword evidence="3 7" id="KW-0285">Flavoprotein</keyword>
<organism evidence="10 11">
    <name type="scientific">Cryoendolithus antarcticus</name>
    <dbReference type="NCBI Taxonomy" id="1507870"/>
    <lineage>
        <taxon>Eukaryota</taxon>
        <taxon>Fungi</taxon>
        <taxon>Dikarya</taxon>
        <taxon>Ascomycota</taxon>
        <taxon>Pezizomycotina</taxon>
        <taxon>Dothideomycetes</taxon>
        <taxon>Dothideomycetidae</taxon>
        <taxon>Cladosporiales</taxon>
        <taxon>Cladosporiaceae</taxon>
        <taxon>Cryoendolithus</taxon>
    </lineage>
</organism>
<evidence type="ECO:0000259" key="8">
    <source>
        <dbReference type="PROSITE" id="PS00623"/>
    </source>
</evidence>
<proteinExistence type="inferred from homology"/>
<dbReference type="SUPFAM" id="SSF51905">
    <property type="entry name" value="FAD/NAD(P)-binding domain"/>
    <property type="match status" value="1"/>
</dbReference>
<protein>
    <recommendedName>
        <fullName evidence="8 9">Glucose-methanol-choline oxidoreductase N-terminal domain-containing protein</fullName>
    </recommendedName>
</protein>
<dbReference type="PIRSF" id="PIRSF000137">
    <property type="entry name" value="Alcohol_oxidase"/>
    <property type="match status" value="1"/>
</dbReference>
<dbReference type="InterPro" id="IPR007867">
    <property type="entry name" value="GMC_OxRtase_C"/>
</dbReference>
<dbReference type="InterPro" id="IPR012132">
    <property type="entry name" value="GMC_OxRdtase"/>
</dbReference>
<dbReference type="InParanoid" id="A0A1V8SEF1"/>
<dbReference type="Pfam" id="PF05199">
    <property type="entry name" value="GMC_oxred_C"/>
    <property type="match status" value="1"/>
</dbReference>
<name>A0A1V8SEF1_9PEZI</name>
<keyword evidence="4 6" id="KW-0274">FAD</keyword>
<dbReference type="InterPro" id="IPR036188">
    <property type="entry name" value="FAD/NAD-bd_sf"/>
</dbReference>
<dbReference type="Proteomes" id="UP000192596">
    <property type="component" value="Unassembled WGS sequence"/>
</dbReference>
<dbReference type="EMBL" id="NAJO01000054">
    <property type="protein sequence ID" value="OQN97407.1"/>
    <property type="molecule type" value="Genomic_DNA"/>
</dbReference>
<keyword evidence="5" id="KW-0560">Oxidoreductase</keyword>
<feature type="binding site" evidence="6">
    <location>
        <position position="243"/>
    </location>
    <ligand>
        <name>FAD</name>
        <dbReference type="ChEBI" id="CHEBI:57692"/>
    </ligand>
</feature>
<evidence type="ECO:0000256" key="6">
    <source>
        <dbReference type="PIRSR" id="PIRSR000137-2"/>
    </source>
</evidence>
<dbReference type="OrthoDB" id="269227at2759"/>
<dbReference type="Pfam" id="PF00732">
    <property type="entry name" value="GMC_oxred_N"/>
    <property type="match status" value="1"/>
</dbReference>
<feature type="domain" description="Glucose-methanol-choline oxidoreductase N-terminal" evidence="8">
    <location>
        <begin position="89"/>
        <end position="112"/>
    </location>
</feature>
<dbReference type="SUPFAM" id="SSF54373">
    <property type="entry name" value="FAD-linked reductases, C-terminal domain"/>
    <property type="match status" value="1"/>
</dbReference>
<dbReference type="GO" id="GO:0050660">
    <property type="term" value="F:flavin adenine dinucleotide binding"/>
    <property type="evidence" value="ECO:0007669"/>
    <property type="project" value="InterPro"/>
</dbReference>
<feature type="domain" description="Glucose-methanol-choline oxidoreductase N-terminal" evidence="9">
    <location>
        <begin position="282"/>
        <end position="296"/>
    </location>
</feature>
<dbReference type="Gene3D" id="3.30.560.10">
    <property type="entry name" value="Glucose Oxidase, domain 3"/>
    <property type="match status" value="1"/>
</dbReference>
<evidence type="ECO:0000256" key="5">
    <source>
        <dbReference type="ARBA" id="ARBA00023002"/>
    </source>
</evidence>
<evidence type="ECO:0000256" key="4">
    <source>
        <dbReference type="ARBA" id="ARBA00022827"/>
    </source>
</evidence>
<dbReference type="Gene3D" id="3.50.50.60">
    <property type="entry name" value="FAD/NAD(P)-binding domain"/>
    <property type="match status" value="1"/>
</dbReference>
<dbReference type="PANTHER" id="PTHR11552">
    <property type="entry name" value="GLUCOSE-METHANOL-CHOLINE GMC OXIDOREDUCTASE"/>
    <property type="match status" value="1"/>
</dbReference>
<comment type="similarity">
    <text evidence="2 7">Belongs to the GMC oxidoreductase family.</text>
</comment>
<dbReference type="STRING" id="1507870.A0A1V8SEF1"/>
<reference evidence="11" key="1">
    <citation type="submission" date="2017-03" db="EMBL/GenBank/DDBJ databases">
        <title>Genomes of endolithic fungi from Antarctica.</title>
        <authorList>
            <person name="Coleine C."/>
            <person name="Masonjones S."/>
            <person name="Stajich J.E."/>
        </authorList>
    </citation>
    <scope>NUCLEOTIDE SEQUENCE [LARGE SCALE GENOMIC DNA]</scope>
    <source>
        <strain evidence="11">CCFEE 5527</strain>
    </source>
</reference>
<dbReference type="AlphaFoldDB" id="A0A1V8SEF1"/>
<keyword evidence="11" id="KW-1185">Reference proteome</keyword>
<comment type="caution">
    <text evidence="10">The sequence shown here is derived from an EMBL/GenBank/DDBJ whole genome shotgun (WGS) entry which is preliminary data.</text>
</comment>
<dbReference type="PROSITE" id="PS00624">
    <property type="entry name" value="GMC_OXRED_2"/>
    <property type="match status" value="1"/>
</dbReference>
<dbReference type="PANTHER" id="PTHR11552:SF201">
    <property type="entry name" value="GLUCOSE-METHANOL-CHOLINE OXIDOREDUCTASE N-TERMINAL DOMAIN-CONTAINING PROTEIN"/>
    <property type="match status" value="1"/>
</dbReference>
<evidence type="ECO:0000256" key="2">
    <source>
        <dbReference type="ARBA" id="ARBA00010790"/>
    </source>
</evidence>
<evidence type="ECO:0000256" key="7">
    <source>
        <dbReference type="RuleBase" id="RU003968"/>
    </source>
</evidence>
<evidence type="ECO:0000256" key="1">
    <source>
        <dbReference type="ARBA" id="ARBA00001974"/>
    </source>
</evidence>
<evidence type="ECO:0000256" key="3">
    <source>
        <dbReference type="ARBA" id="ARBA00022630"/>
    </source>
</evidence>
<comment type="cofactor">
    <cofactor evidence="1 6">
        <name>FAD</name>
        <dbReference type="ChEBI" id="CHEBI:57692"/>
    </cofactor>
</comment>
<dbReference type="PROSITE" id="PS00623">
    <property type="entry name" value="GMC_OXRED_1"/>
    <property type="match status" value="1"/>
</dbReference>
<dbReference type="InterPro" id="IPR000172">
    <property type="entry name" value="GMC_OxRdtase_N"/>
</dbReference>
<gene>
    <name evidence="10" type="ORF">B0A48_16566</name>
</gene>
<evidence type="ECO:0000259" key="9">
    <source>
        <dbReference type="PROSITE" id="PS00624"/>
    </source>
</evidence>
<evidence type="ECO:0000313" key="10">
    <source>
        <dbReference type="EMBL" id="OQN97407.1"/>
    </source>
</evidence>
<accession>A0A1V8SEF1</accession>